<dbReference type="Proteomes" id="UP000284706">
    <property type="component" value="Unassembled WGS sequence"/>
</dbReference>
<gene>
    <name evidence="2" type="ORF">CVT26_001359</name>
</gene>
<dbReference type="AlphaFoldDB" id="A0A409YNE7"/>
<organism evidence="2 3">
    <name type="scientific">Gymnopilus dilepis</name>
    <dbReference type="NCBI Taxonomy" id="231916"/>
    <lineage>
        <taxon>Eukaryota</taxon>
        <taxon>Fungi</taxon>
        <taxon>Dikarya</taxon>
        <taxon>Basidiomycota</taxon>
        <taxon>Agaricomycotina</taxon>
        <taxon>Agaricomycetes</taxon>
        <taxon>Agaricomycetidae</taxon>
        <taxon>Agaricales</taxon>
        <taxon>Agaricineae</taxon>
        <taxon>Hymenogastraceae</taxon>
        <taxon>Gymnopilus</taxon>
    </lineage>
</organism>
<name>A0A409YNE7_9AGAR</name>
<feature type="region of interest" description="Disordered" evidence="1">
    <location>
        <begin position="1"/>
        <end position="25"/>
    </location>
</feature>
<accession>A0A409YNE7</accession>
<evidence type="ECO:0000313" key="2">
    <source>
        <dbReference type="EMBL" id="PPR04114.1"/>
    </source>
</evidence>
<dbReference type="EMBL" id="NHYE01000672">
    <property type="protein sequence ID" value="PPR04114.1"/>
    <property type="molecule type" value="Genomic_DNA"/>
</dbReference>
<reference evidence="2 3" key="1">
    <citation type="journal article" date="2018" name="Evol. Lett.">
        <title>Horizontal gene cluster transfer increased hallucinogenic mushroom diversity.</title>
        <authorList>
            <person name="Reynolds H.T."/>
            <person name="Vijayakumar V."/>
            <person name="Gluck-Thaler E."/>
            <person name="Korotkin H.B."/>
            <person name="Matheny P.B."/>
            <person name="Slot J.C."/>
        </authorList>
    </citation>
    <scope>NUCLEOTIDE SEQUENCE [LARGE SCALE GENOMIC DNA]</scope>
    <source>
        <strain evidence="2 3">SRW20</strain>
    </source>
</reference>
<evidence type="ECO:0000256" key="1">
    <source>
        <dbReference type="SAM" id="MobiDB-lite"/>
    </source>
</evidence>
<comment type="caution">
    <text evidence="2">The sequence shown here is derived from an EMBL/GenBank/DDBJ whole genome shotgun (WGS) entry which is preliminary data.</text>
</comment>
<sequence length="344" mass="38822">MKHGAEMTSRSDRQSHVPDQKQSNVRVVLSTSDCFLTSQLRATDGEERARAGGSGGPSLNLPSKNFERNSKERARKSSFLTYRAGLPRSGSPVRFWPIHPPRERTIAPNRGGVICSRCLEERGGRKEAGVEVEVEVEDNAEYDSRFWDSKHYAADLGRAEGPFCRSSVDHCCRRNAQRSCTIRARSRAFGSGPRSEIRSAIPSAAPRASVPSPNTIVVIYVILAFSHTLDPMALRPSPSSTSWVPYVTSTAHRGSHLTSDRPMCESYSAHRTVFLRSCERRRWRNEPRRLVAVIIVQTLLKKVFRIKIIEETRRNELERARSLAYRAGFSRLESPLRFRPIHPP</sequence>
<feature type="region of interest" description="Disordered" evidence="1">
    <location>
        <begin position="40"/>
        <end position="72"/>
    </location>
</feature>
<protein>
    <submittedName>
        <fullName evidence="2">Uncharacterized protein</fullName>
    </submittedName>
</protein>
<proteinExistence type="predicted"/>
<dbReference type="InParanoid" id="A0A409YNE7"/>
<keyword evidence="3" id="KW-1185">Reference proteome</keyword>
<feature type="compositionally biased region" description="Basic and acidic residues" evidence="1">
    <location>
        <begin position="9"/>
        <end position="19"/>
    </location>
</feature>
<evidence type="ECO:0000313" key="3">
    <source>
        <dbReference type="Proteomes" id="UP000284706"/>
    </source>
</evidence>